<dbReference type="GeneID" id="61925624"/>
<dbReference type="Proteomes" id="UP000503330">
    <property type="component" value="Chromosome"/>
</dbReference>
<dbReference type="Pfam" id="PF14198">
    <property type="entry name" value="TnpV"/>
    <property type="match status" value="1"/>
</dbReference>
<dbReference type="EMBL" id="CP048838">
    <property type="protein sequence ID" value="QJA02508.1"/>
    <property type="molecule type" value="Genomic_DNA"/>
</dbReference>
<evidence type="ECO:0000313" key="2">
    <source>
        <dbReference type="Proteomes" id="UP000503330"/>
    </source>
</evidence>
<protein>
    <submittedName>
        <fullName evidence="1">TnpV protein</fullName>
    </submittedName>
</protein>
<dbReference type="RefSeq" id="WP_142691778.1">
    <property type="nucleotide sequence ID" value="NZ_BAAACC010000016.1"/>
</dbReference>
<proteinExistence type="predicted"/>
<dbReference type="AlphaFoldDB" id="A0AAP9MDS5"/>
<dbReference type="InterPro" id="IPR026989">
    <property type="entry name" value="TnpV"/>
</dbReference>
<sequence>MKKITYSKVGDYYYPNLQANEQPYLSKWGRAKLNYLKQNEQGLYTSLLLKNQLNEYLQDIDSQANLMYDHLIKQLILQYNITEQLKQSNQMLWVKQMNMINKIAEEIVLNDLIYQ</sequence>
<accession>A0AAP9MDS5</accession>
<organism evidence="1 2">
    <name type="scientific">Clostridium innocuum</name>
    <dbReference type="NCBI Taxonomy" id="1522"/>
    <lineage>
        <taxon>Bacteria</taxon>
        <taxon>Bacillati</taxon>
        <taxon>Bacillota</taxon>
        <taxon>Clostridia</taxon>
        <taxon>Eubacteriales</taxon>
        <taxon>Clostridiaceae</taxon>
        <taxon>Clostridium</taxon>
    </lineage>
</organism>
<name>A0AAP9MDS5_CLOIN</name>
<evidence type="ECO:0000313" key="1">
    <source>
        <dbReference type="EMBL" id="QJA02508.1"/>
    </source>
</evidence>
<reference evidence="1 2" key="1">
    <citation type="submission" date="2020-02" db="EMBL/GenBank/DDBJ databases">
        <authorList>
            <person name="Kociolek L.K."/>
            <person name="Ozer E.A."/>
        </authorList>
    </citation>
    <scope>NUCLEOTIDE SEQUENCE [LARGE SCALE GENOMIC DNA]</scope>
    <source>
        <strain evidence="1 2">ATCC 14501</strain>
    </source>
</reference>
<gene>
    <name evidence="1" type="ORF">G4D54_08765</name>
</gene>